<gene>
    <name evidence="1" type="ORF">OKA104_LOCUS37408</name>
</gene>
<reference evidence="1" key="1">
    <citation type="submission" date="2021-02" db="EMBL/GenBank/DDBJ databases">
        <authorList>
            <person name="Nowell W R."/>
        </authorList>
    </citation>
    <scope>NUCLEOTIDE SEQUENCE</scope>
</reference>
<sequence length="196" mass="22799">MRAANKQVFINPYKVCYEDVKEASDMMVLTNQSGMKTDSILLNRFCLQILPSIHENIQRLDLDSSSMEDVLRVANYPNLHTLSLYNIDEKSAECLTDRTLSSIFKKQIRTLFITIYNNHDDHKTMTLSVAKICDQIFNVFTVLTTFVLNESWYKPRVQLTFDNPFFPNIRCSTLLKLIINVVSFDDCLYLLDGRYD</sequence>
<dbReference type="EMBL" id="CAJOAY010006234">
    <property type="protein sequence ID" value="CAF4134254.1"/>
    <property type="molecule type" value="Genomic_DNA"/>
</dbReference>
<accession>A0A819X9Z9</accession>
<organism evidence="1 2">
    <name type="scientific">Adineta steineri</name>
    <dbReference type="NCBI Taxonomy" id="433720"/>
    <lineage>
        <taxon>Eukaryota</taxon>
        <taxon>Metazoa</taxon>
        <taxon>Spiralia</taxon>
        <taxon>Gnathifera</taxon>
        <taxon>Rotifera</taxon>
        <taxon>Eurotatoria</taxon>
        <taxon>Bdelloidea</taxon>
        <taxon>Adinetida</taxon>
        <taxon>Adinetidae</taxon>
        <taxon>Adineta</taxon>
    </lineage>
</organism>
<protein>
    <submittedName>
        <fullName evidence="1">Uncharacterized protein</fullName>
    </submittedName>
</protein>
<dbReference type="AlphaFoldDB" id="A0A819X9Z9"/>
<evidence type="ECO:0000313" key="1">
    <source>
        <dbReference type="EMBL" id="CAF4134254.1"/>
    </source>
</evidence>
<proteinExistence type="predicted"/>
<dbReference type="Proteomes" id="UP000663881">
    <property type="component" value="Unassembled WGS sequence"/>
</dbReference>
<comment type="caution">
    <text evidence="1">The sequence shown here is derived from an EMBL/GenBank/DDBJ whole genome shotgun (WGS) entry which is preliminary data.</text>
</comment>
<evidence type="ECO:0000313" key="2">
    <source>
        <dbReference type="Proteomes" id="UP000663881"/>
    </source>
</evidence>
<name>A0A819X9Z9_9BILA</name>